<comment type="similarity">
    <text evidence="1">Belongs to the peptidase M17 family.</text>
</comment>
<dbReference type="SUPFAM" id="SSF52949">
    <property type="entry name" value="Macro domain-like"/>
    <property type="match status" value="1"/>
</dbReference>
<evidence type="ECO:0000256" key="1">
    <source>
        <dbReference type="ARBA" id="ARBA00009528"/>
    </source>
</evidence>
<evidence type="ECO:0000256" key="2">
    <source>
        <dbReference type="ARBA" id="ARBA00022438"/>
    </source>
</evidence>
<reference evidence="7 8" key="1">
    <citation type="submission" date="2023-01" db="EMBL/GenBank/DDBJ databases">
        <title>Novel species of the genus Asticcacaulis isolated from rivers.</title>
        <authorList>
            <person name="Lu H."/>
        </authorList>
    </citation>
    <scope>NUCLEOTIDE SEQUENCE [LARGE SCALE GENOMIC DNA]</scope>
    <source>
        <strain evidence="7 8">BYS171W</strain>
    </source>
</reference>
<evidence type="ECO:0000256" key="4">
    <source>
        <dbReference type="ARBA" id="ARBA00022801"/>
    </source>
</evidence>
<proteinExistence type="inferred from homology"/>
<evidence type="ECO:0000313" key="7">
    <source>
        <dbReference type="EMBL" id="MDC7684976.1"/>
    </source>
</evidence>
<dbReference type="PROSITE" id="PS00631">
    <property type="entry name" value="CYTOSOL_AP"/>
    <property type="match status" value="1"/>
</dbReference>
<dbReference type="PANTHER" id="PTHR11963:SF20">
    <property type="entry name" value="PEPTIDASE B"/>
    <property type="match status" value="1"/>
</dbReference>
<accession>A0ABT5HY18</accession>
<keyword evidence="8" id="KW-1185">Reference proteome</keyword>
<dbReference type="PRINTS" id="PR00481">
    <property type="entry name" value="LAMNOPPTDASE"/>
</dbReference>
<dbReference type="EMBL" id="JAQQKX010000018">
    <property type="protein sequence ID" value="MDC7684976.1"/>
    <property type="molecule type" value="Genomic_DNA"/>
</dbReference>
<dbReference type="InterPro" id="IPR048816">
    <property type="entry name" value="Peptidase_M17_N_1"/>
</dbReference>
<feature type="domain" description="Cytosol aminopeptidase" evidence="6">
    <location>
        <begin position="325"/>
        <end position="332"/>
    </location>
</feature>
<dbReference type="Pfam" id="PF00883">
    <property type="entry name" value="Peptidase_M17"/>
    <property type="match status" value="1"/>
</dbReference>
<evidence type="ECO:0000259" key="6">
    <source>
        <dbReference type="PROSITE" id="PS00631"/>
    </source>
</evidence>
<dbReference type="PANTHER" id="PTHR11963">
    <property type="entry name" value="LEUCINE AMINOPEPTIDASE-RELATED"/>
    <property type="match status" value="1"/>
</dbReference>
<evidence type="ECO:0000256" key="3">
    <source>
        <dbReference type="ARBA" id="ARBA00022670"/>
    </source>
</evidence>
<organism evidence="7 8">
    <name type="scientific">Asticcacaulis aquaticus</name>
    <dbReference type="NCBI Taxonomy" id="2984212"/>
    <lineage>
        <taxon>Bacteria</taxon>
        <taxon>Pseudomonadati</taxon>
        <taxon>Pseudomonadota</taxon>
        <taxon>Alphaproteobacteria</taxon>
        <taxon>Caulobacterales</taxon>
        <taxon>Caulobacteraceae</taxon>
        <taxon>Asticcacaulis</taxon>
    </lineage>
</organism>
<evidence type="ECO:0000256" key="5">
    <source>
        <dbReference type="ARBA" id="ARBA00023211"/>
    </source>
</evidence>
<dbReference type="Gene3D" id="3.40.220.10">
    <property type="entry name" value="Leucine Aminopeptidase, subunit E, domain 1"/>
    <property type="match status" value="1"/>
</dbReference>
<comment type="caution">
    <text evidence="7">The sequence shown here is derived from an EMBL/GenBank/DDBJ whole genome shotgun (WGS) entry which is preliminary data.</text>
</comment>
<dbReference type="RefSeq" id="WP_272749467.1">
    <property type="nucleotide sequence ID" value="NZ_JAQQKX010000018.1"/>
</dbReference>
<dbReference type="SUPFAM" id="SSF53187">
    <property type="entry name" value="Zn-dependent exopeptidases"/>
    <property type="match status" value="1"/>
</dbReference>
<dbReference type="Pfam" id="PF21337">
    <property type="entry name" value="Peptidase_M17_N_1"/>
    <property type="match status" value="1"/>
</dbReference>
<dbReference type="InterPro" id="IPR011356">
    <property type="entry name" value="Leucine_aapep/pepB"/>
</dbReference>
<dbReference type="GO" id="GO:0004177">
    <property type="term" value="F:aminopeptidase activity"/>
    <property type="evidence" value="ECO:0007669"/>
    <property type="project" value="UniProtKB-KW"/>
</dbReference>
<keyword evidence="4" id="KW-0378">Hydrolase</keyword>
<dbReference type="Proteomes" id="UP001214854">
    <property type="component" value="Unassembled WGS sequence"/>
</dbReference>
<keyword evidence="3" id="KW-0645">Protease</keyword>
<protein>
    <submittedName>
        <fullName evidence="7">Leucyl aminopeptidase family protein</fullName>
    </submittedName>
</protein>
<sequence>MPKPLPNTGVKRTEHIVFGVFEDEAEGVIAALKPAHAGFLTARGFTGKAGSIIVLPSGLGSNETGALWVWFGLGARKAYNPLIFRALPSQLPTGEWRLKVDEALDRKAIHVAFQLGSYAFDRYKSGKNLRAEVTLESADLSEETRTEIAREVAAHDLVRDLVNTPANDMGPAEIEAAARGIADRFGAKLTVITGDELLTENFPAVHAVGRGAVEARGPRFIEIDWTPHVEDISAEPKPVIALVGKGVAFDTGGLNIKGGAGMALMKKDMGGAAHALALAQWIMESNLRVRLHVLISAVENAISGDAFRPGDVIASRAGKSIDIGNTDAEGRLILADALTRAGELTPDLTLDFATLTGAARVALGPEVIPFYTDDEEIARRLEVASIAEHDPLWRMPLWAGYRDALDSDIADLRNDPQGWAQAGSVTAALFLQKFAPETGAWVHFDVYAWNPRGRPGFPVGAEAQTLRACFNLIKGL</sequence>
<keyword evidence="2 7" id="KW-0031">Aminopeptidase</keyword>
<dbReference type="CDD" id="cd00433">
    <property type="entry name" value="Peptidase_M17"/>
    <property type="match status" value="1"/>
</dbReference>
<evidence type="ECO:0000313" key="8">
    <source>
        <dbReference type="Proteomes" id="UP001214854"/>
    </source>
</evidence>
<dbReference type="Gene3D" id="3.40.630.10">
    <property type="entry name" value="Zn peptidases"/>
    <property type="match status" value="1"/>
</dbReference>
<keyword evidence="5" id="KW-0464">Manganese</keyword>
<gene>
    <name evidence="7" type="ORF">PQU92_16955</name>
</gene>
<dbReference type="InterPro" id="IPR000819">
    <property type="entry name" value="Peptidase_M17_C"/>
</dbReference>
<dbReference type="InterPro" id="IPR043472">
    <property type="entry name" value="Macro_dom-like"/>
</dbReference>
<name>A0ABT5HY18_9CAUL</name>